<name>A0ABS5TR91_9ACTN</name>
<accession>A0ABS5TR91</accession>
<dbReference type="InterPro" id="IPR003135">
    <property type="entry name" value="ATP-grasp_carboxylate-amine"/>
</dbReference>
<evidence type="ECO:0000259" key="6">
    <source>
        <dbReference type="PROSITE" id="PS50975"/>
    </source>
</evidence>
<dbReference type="RefSeq" id="WP_214159874.1">
    <property type="nucleotide sequence ID" value="NZ_JAHBAY010000016.1"/>
</dbReference>
<evidence type="ECO:0000313" key="7">
    <source>
        <dbReference type="EMBL" id="MBT0773338.1"/>
    </source>
</evidence>
<keyword evidence="8" id="KW-1185">Reference proteome</keyword>
<dbReference type="Pfam" id="PF02222">
    <property type="entry name" value="ATP-grasp"/>
    <property type="match status" value="1"/>
</dbReference>
<keyword evidence="1" id="KW-0436">Ligase</keyword>
<keyword evidence="2 5" id="KW-0547">Nucleotide-binding</keyword>
<dbReference type="Proteomes" id="UP001197247">
    <property type="component" value="Unassembled WGS sequence"/>
</dbReference>
<organism evidence="7 8">
    <name type="scientific">Kineosporia corallincola</name>
    <dbReference type="NCBI Taxonomy" id="2835133"/>
    <lineage>
        <taxon>Bacteria</taxon>
        <taxon>Bacillati</taxon>
        <taxon>Actinomycetota</taxon>
        <taxon>Actinomycetes</taxon>
        <taxon>Kineosporiales</taxon>
        <taxon>Kineosporiaceae</taxon>
        <taxon>Kineosporia</taxon>
    </lineage>
</organism>
<dbReference type="InterPro" id="IPR013815">
    <property type="entry name" value="ATP_grasp_subdomain_1"/>
</dbReference>
<dbReference type="Gene3D" id="3.30.470.20">
    <property type="entry name" value="ATP-grasp fold, B domain"/>
    <property type="match status" value="1"/>
</dbReference>
<evidence type="ECO:0000313" key="8">
    <source>
        <dbReference type="Proteomes" id="UP001197247"/>
    </source>
</evidence>
<dbReference type="InterPro" id="IPR011761">
    <property type="entry name" value="ATP-grasp"/>
</dbReference>
<comment type="caution">
    <text evidence="7">The sequence shown here is derived from an EMBL/GenBank/DDBJ whole genome shotgun (WGS) entry which is preliminary data.</text>
</comment>
<evidence type="ECO:0000256" key="3">
    <source>
        <dbReference type="ARBA" id="ARBA00022755"/>
    </source>
</evidence>
<reference evidence="7 8" key="1">
    <citation type="submission" date="2021-05" db="EMBL/GenBank/DDBJ databases">
        <title>Kineosporia and Streptomyces sp. nov. two new marine actinobacteria isolated from Coral.</title>
        <authorList>
            <person name="Buangrab K."/>
            <person name="Sutthacheep M."/>
            <person name="Yeemin T."/>
            <person name="Harunari E."/>
            <person name="Igarashi Y."/>
            <person name="Kanchanasin P."/>
            <person name="Tanasupawat S."/>
            <person name="Phongsopitanun W."/>
        </authorList>
    </citation>
    <scope>NUCLEOTIDE SEQUENCE [LARGE SCALE GENOMIC DNA]</scope>
    <source>
        <strain evidence="7 8">J2-2</strain>
    </source>
</reference>
<dbReference type="InterPro" id="IPR052032">
    <property type="entry name" value="ATP-dep_AA_Ligase"/>
</dbReference>
<proteinExistence type="predicted"/>
<dbReference type="PANTHER" id="PTHR43585:SF2">
    <property type="entry name" value="ATP-GRASP ENZYME FSQD"/>
    <property type="match status" value="1"/>
</dbReference>
<dbReference type="SUPFAM" id="SSF56059">
    <property type="entry name" value="Glutathione synthetase ATP-binding domain-like"/>
    <property type="match status" value="1"/>
</dbReference>
<protein>
    <submittedName>
        <fullName evidence="7">ATP-grasp domain-containing protein</fullName>
    </submittedName>
</protein>
<keyword evidence="4 5" id="KW-0067">ATP-binding</keyword>
<dbReference type="PROSITE" id="PS50975">
    <property type="entry name" value="ATP_GRASP"/>
    <property type="match status" value="1"/>
</dbReference>
<sequence length="406" mass="44130">MFSDRPHAVVINAAKIYPPRELERLSQFATVSVITEAQYAHRYGSVSDVHMVDSVYRFDQVRDAARAIYERQGIDCVIGPAERSIPVAGLVRTWFGVPGFGFDVGMRCSNKQLMKQALHAAGLPVTGWTSAESLERLPAAFDRLGGGPVVVKPVFGGGSKNTFVLHTRDEAVALGSQERAKGLRDAGFPLIVEQYVDISTEYHCDGVVHEGKVLFSGVSHYLVPPLQEQFGAVAGSMALEPQSPEYAAIQELHRRAVGALGLDAGVTHLEVLRRGDDLLIGEIACRPGGDGVTDLVRWQHGVDLWQAFTDISAGRVPVVEPVTDPRTVVLVDLPLRSGRVTAISRESDFRVLPEVLEVESFVAVGDTIGDFRRGTAAIRVFLAVERPGQAEALIGRLMEIFVLETV</sequence>
<keyword evidence="3" id="KW-0658">Purine biosynthesis</keyword>
<evidence type="ECO:0000256" key="2">
    <source>
        <dbReference type="ARBA" id="ARBA00022741"/>
    </source>
</evidence>
<gene>
    <name evidence="7" type="ORF">KIH74_30615</name>
</gene>
<dbReference type="Gene3D" id="3.30.1490.20">
    <property type="entry name" value="ATP-grasp fold, A domain"/>
    <property type="match status" value="1"/>
</dbReference>
<feature type="domain" description="ATP-grasp" evidence="6">
    <location>
        <begin position="115"/>
        <end position="313"/>
    </location>
</feature>
<evidence type="ECO:0000256" key="1">
    <source>
        <dbReference type="ARBA" id="ARBA00022598"/>
    </source>
</evidence>
<dbReference type="PANTHER" id="PTHR43585">
    <property type="entry name" value="FUMIPYRROLE BIOSYNTHESIS PROTEIN C"/>
    <property type="match status" value="1"/>
</dbReference>
<dbReference type="EMBL" id="JAHBAY010000016">
    <property type="protein sequence ID" value="MBT0773338.1"/>
    <property type="molecule type" value="Genomic_DNA"/>
</dbReference>
<evidence type="ECO:0000256" key="4">
    <source>
        <dbReference type="ARBA" id="ARBA00022840"/>
    </source>
</evidence>
<evidence type="ECO:0000256" key="5">
    <source>
        <dbReference type="PROSITE-ProRule" id="PRU00409"/>
    </source>
</evidence>
<dbReference type="Gene3D" id="3.40.50.20">
    <property type="match status" value="1"/>
</dbReference>